<keyword evidence="4" id="KW-1015">Disulfide bond</keyword>
<dbReference type="STRING" id="1442598.GCA_000522465_01159"/>
<accession>A0A5J6RF97</accession>
<dbReference type="Proteomes" id="UP000509513">
    <property type="component" value="Chromosome"/>
</dbReference>
<evidence type="ECO:0000256" key="5">
    <source>
        <dbReference type="ARBA" id="ARBA00023284"/>
    </source>
</evidence>
<dbReference type="EMBL" id="VBUC01000015">
    <property type="protein sequence ID" value="TLS98517.1"/>
    <property type="molecule type" value="Genomic_DNA"/>
</dbReference>
<evidence type="ECO:0000313" key="11">
    <source>
        <dbReference type="Proteomes" id="UP000509513"/>
    </source>
</evidence>
<evidence type="ECO:0000256" key="6">
    <source>
        <dbReference type="SAM" id="Phobius"/>
    </source>
</evidence>
<gene>
    <name evidence="8" type="ORF">ACBT_1071</name>
    <name evidence="9" type="ORF">FE247_07245</name>
</gene>
<keyword evidence="2" id="KW-0732">Signal</keyword>
<dbReference type="Gene3D" id="3.40.30.10">
    <property type="entry name" value="Glutaredoxin"/>
    <property type="match status" value="1"/>
</dbReference>
<keyword evidence="6" id="KW-1133">Transmembrane helix</keyword>
<evidence type="ECO:0000313" key="10">
    <source>
        <dbReference type="Proteomes" id="UP000305417"/>
    </source>
</evidence>
<evidence type="ECO:0000256" key="3">
    <source>
        <dbReference type="ARBA" id="ARBA00023002"/>
    </source>
</evidence>
<evidence type="ECO:0000256" key="2">
    <source>
        <dbReference type="ARBA" id="ARBA00022729"/>
    </source>
</evidence>
<dbReference type="EMBL" id="CP054051">
    <property type="protein sequence ID" value="QKJ26983.1"/>
    <property type="molecule type" value="Genomic_DNA"/>
</dbReference>
<dbReference type="Pfam" id="PF13462">
    <property type="entry name" value="Thioredoxin_4"/>
    <property type="match status" value="1"/>
</dbReference>
<name>A0A5J6RF97_9BACT</name>
<dbReference type="InterPro" id="IPR012336">
    <property type="entry name" value="Thioredoxin-like_fold"/>
</dbReference>
<dbReference type="Proteomes" id="UP000305417">
    <property type="component" value="Unassembled WGS sequence"/>
</dbReference>
<evidence type="ECO:0000256" key="1">
    <source>
        <dbReference type="ARBA" id="ARBA00005791"/>
    </source>
</evidence>
<keyword evidence="10" id="KW-1185">Reference proteome</keyword>
<reference evidence="9 10" key="1">
    <citation type="submission" date="2019-05" db="EMBL/GenBank/DDBJ databases">
        <title>Arcobacter cibarius and Arcobacter thereius providing challenges in identification an antibiotic susceptibility and Quinolone resistance.</title>
        <authorList>
            <person name="Busch A."/>
            <person name="Hanel I."/>
            <person name="Hotzel H."/>
            <person name="Tomaso H."/>
        </authorList>
    </citation>
    <scope>NUCLEOTIDE SEQUENCE [LARGE SCALE GENOMIC DNA]</scope>
    <source>
        <strain evidence="9 10">16CS0831-2</strain>
    </source>
</reference>
<evidence type="ECO:0000313" key="8">
    <source>
        <dbReference type="EMBL" id="QKJ26983.1"/>
    </source>
</evidence>
<comment type="similarity">
    <text evidence="1">Belongs to the thioredoxin family. DsbA subfamily.</text>
</comment>
<dbReference type="OrthoDB" id="9784686at2"/>
<evidence type="ECO:0000259" key="7">
    <source>
        <dbReference type="Pfam" id="PF13462"/>
    </source>
</evidence>
<feature type="transmembrane region" description="Helical" evidence="6">
    <location>
        <begin position="6"/>
        <end position="25"/>
    </location>
</feature>
<dbReference type="PANTHER" id="PTHR13887:SF14">
    <property type="entry name" value="DISULFIDE BOND FORMATION PROTEIN D"/>
    <property type="match status" value="1"/>
</dbReference>
<reference evidence="8 11" key="2">
    <citation type="submission" date="2020-05" db="EMBL/GenBank/DDBJ databases">
        <title>Complete genome sequencing of Campylobacter and Arcobacter type strains.</title>
        <authorList>
            <person name="Miller W.G."/>
            <person name="Yee E."/>
        </authorList>
    </citation>
    <scope>NUCLEOTIDE SEQUENCE [LARGE SCALE GENOMIC DNA]</scope>
    <source>
        <strain evidence="8 11">LMG 21996</strain>
    </source>
</reference>
<keyword evidence="6" id="KW-0472">Membrane</keyword>
<dbReference type="RefSeq" id="WP_024775278.1">
    <property type="nucleotide sequence ID" value="NZ_CP043857.1"/>
</dbReference>
<keyword evidence="5" id="KW-0676">Redox-active center</keyword>
<keyword evidence="3" id="KW-0560">Oxidoreductase</keyword>
<dbReference type="KEGG" id="acib:ACBT_1071"/>
<protein>
    <submittedName>
        <fullName evidence="9">Disulfide bond formation protein DsbA</fullName>
    </submittedName>
    <submittedName>
        <fullName evidence="8">Protein disulfide oxidoreductase, DsbA/G family</fullName>
    </submittedName>
</protein>
<proteinExistence type="inferred from homology"/>
<dbReference type="SUPFAM" id="SSF52833">
    <property type="entry name" value="Thioredoxin-like"/>
    <property type="match status" value="1"/>
</dbReference>
<dbReference type="AlphaFoldDB" id="A0A5J6RF97"/>
<dbReference type="PANTHER" id="PTHR13887">
    <property type="entry name" value="GLUTATHIONE S-TRANSFERASE KAPPA"/>
    <property type="match status" value="1"/>
</dbReference>
<organism evidence="8 11">
    <name type="scientific">Aliarcobacter cibarius</name>
    <dbReference type="NCBI Taxonomy" id="255507"/>
    <lineage>
        <taxon>Bacteria</taxon>
        <taxon>Pseudomonadati</taxon>
        <taxon>Campylobacterota</taxon>
        <taxon>Epsilonproteobacteria</taxon>
        <taxon>Campylobacterales</taxon>
        <taxon>Arcobacteraceae</taxon>
        <taxon>Aliarcobacter</taxon>
    </lineage>
</organism>
<dbReference type="InterPro" id="IPR036249">
    <property type="entry name" value="Thioredoxin-like_sf"/>
</dbReference>
<keyword evidence="6" id="KW-0812">Transmembrane</keyword>
<sequence length="211" mass="24286">MQNKNLVFISIFVVLIIFAGAVYFYKGSTTSNVGNIGDTLLKEYSYKKGDNKKNIVVVEFMDPECESCALFHPIMKKLYKEYSDDILIVTKYLANHKNSKMAIEILEASREQNLYDEVLDVIFEKLPIWAKHNNEKPELLWEFLKEVSGLDIEKLKVDIKNPKIAEIIKQDRLDATSLNVRGTPTIFVNGIELENLSQKDLFDLVEKGIYK</sequence>
<evidence type="ECO:0000313" key="9">
    <source>
        <dbReference type="EMBL" id="TLS98517.1"/>
    </source>
</evidence>
<feature type="domain" description="Thioredoxin-like fold" evidence="7">
    <location>
        <begin position="49"/>
        <end position="206"/>
    </location>
</feature>
<evidence type="ECO:0000256" key="4">
    <source>
        <dbReference type="ARBA" id="ARBA00023157"/>
    </source>
</evidence>
<dbReference type="GO" id="GO:0016491">
    <property type="term" value="F:oxidoreductase activity"/>
    <property type="evidence" value="ECO:0007669"/>
    <property type="project" value="UniProtKB-KW"/>
</dbReference>